<organism evidence="2">
    <name type="scientific">Arundo donax</name>
    <name type="common">Giant reed</name>
    <name type="synonym">Donax arundinaceus</name>
    <dbReference type="NCBI Taxonomy" id="35708"/>
    <lineage>
        <taxon>Eukaryota</taxon>
        <taxon>Viridiplantae</taxon>
        <taxon>Streptophyta</taxon>
        <taxon>Embryophyta</taxon>
        <taxon>Tracheophyta</taxon>
        <taxon>Spermatophyta</taxon>
        <taxon>Magnoliopsida</taxon>
        <taxon>Liliopsida</taxon>
        <taxon>Poales</taxon>
        <taxon>Poaceae</taxon>
        <taxon>PACMAD clade</taxon>
        <taxon>Arundinoideae</taxon>
        <taxon>Arundineae</taxon>
        <taxon>Arundo</taxon>
    </lineage>
</organism>
<dbReference type="EMBL" id="GBRH01199104">
    <property type="protein sequence ID" value="JAD98791.1"/>
    <property type="molecule type" value="Transcribed_RNA"/>
</dbReference>
<feature type="region of interest" description="Disordered" evidence="1">
    <location>
        <begin position="1"/>
        <end position="21"/>
    </location>
</feature>
<evidence type="ECO:0000256" key="1">
    <source>
        <dbReference type="SAM" id="MobiDB-lite"/>
    </source>
</evidence>
<dbReference type="AlphaFoldDB" id="A0A0A9EFE0"/>
<sequence length="21" mass="2532">MYQKPTVQNWSEAQTNRASEY</sequence>
<reference evidence="2" key="1">
    <citation type="submission" date="2014-09" db="EMBL/GenBank/DDBJ databases">
        <authorList>
            <person name="Magalhaes I.L.F."/>
            <person name="Oliveira U."/>
            <person name="Santos F.R."/>
            <person name="Vidigal T.H.D.A."/>
            <person name="Brescovit A.D."/>
            <person name="Santos A.J."/>
        </authorList>
    </citation>
    <scope>NUCLEOTIDE SEQUENCE</scope>
    <source>
        <tissue evidence="2">Shoot tissue taken approximately 20 cm above the soil surface</tissue>
    </source>
</reference>
<name>A0A0A9EFE0_ARUDO</name>
<proteinExistence type="predicted"/>
<accession>A0A0A9EFE0</accession>
<protein>
    <submittedName>
        <fullName evidence="2">Uncharacterized protein</fullName>
    </submittedName>
</protein>
<evidence type="ECO:0000313" key="2">
    <source>
        <dbReference type="EMBL" id="JAD98791.1"/>
    </source>
</evidence>
<reference evidence="2" key="2">
    <citation type="journal article" date="2015" name="Data Brief">
        <title>Shoot transcriptome of the giant reed, Arundo donax.</title>
        <authorList>
            <person name="Barrero R.A."/>
            <person name="Guerrero F.D."/>
            <person name="Moolhuijzen P."/>
            <person name="Goolsby J.A."/>
            <person name="Tidwell J."/>
            <person name="Bellgard S.E."/>
            <person name="Bellgard M.I."/>
        </authorList>
    </citation>
    <scope>NUCLEOTIDE SEQUENCE</scope>
    <source>
        <tissue evidence="2">Shoot tissue taken approximately 20 cm above the soil surface</tissue>
    </source>
</reference>